<reference evidence="14 15" key="1">
    <citation type="submission" date="2016-04" db="EMBL/GenBank/DDBJ databases">
        <title>Chloroflexus islandicus sp. nov., a thermophilic filamentous anoxygenic phototrophic bacterium from geyser Strokkur (Iceland).</title>
        <authorList>
            <person name="Gaisin V.A."/>
            <person name="Kalashnikov A.M."/>
            <person name="Sukhacheva M.V."/>
            <person name="Grouzdev D.S."/>
            <person name="Ivanov T.M."/>
            <person name="Kuznetsov B."/>
            <person name="Gorlenko V.M."/>
        </authorList>
    </citation>
    <scope>NUCLEOTIDE SEQUENCE [LARGE SCALE GENOMIC DNA]</scope>
    <source>
        <strain evidence="15">isl-2</strain>
    </source>
</reference>
<dbReference type="AlphaFoldDB" id="A0A178LUE0"/>
<evidence type="ECO:0000256" key="9">
    <source>
        <dbReference type="ARBA" id="ARBA00022842"/>
    </source>
</evidence>
<dbReference type="OrthoDB" id="9786026at2"/>
<evidence type="ECO:0000256" key="3">
    <source>
        <dbReference type="ARBA" id="ARBA00022516"/>
    </source>
</evidence>
<dbReference type="PROSITE" id="PS50146">
    <property type="entry name" value="DAGK"/>
    <property type="match status" value="1"/>
</dbReference>
<dbReference type="Pfam" id="PF00781">
    <property type="entry name" value="DAGK_cat"/>
    <property type="match status" value="1"/>
</dbReference>
<evidence type="ECO:0000256" key="4">
    <source>
        <dbReference type="ARBA" id="ARBA00022679"/>
    </source>
</evidence>
<dbReference type="EMBL" id="LWQS01000106">
    <property type="protein sequence ID" value="OAN37805.1"/>
    <property type="molecule type" value="Genomic_DNA"/>
</dbReference>
<keyword evidence="6" id="KW-0547">Nucleotide-binding</keyword>
<dbReference type="Proteomes" id="UP000078287">
    <property type="component" value="Unassembled WGS sequence"/>
</dbReference>
<dbReference type="Gene3D" id="3.40.50.10330">
    <property type="entry name" value="Probable inorganic polyphosphate/atp-NAD kinase, domain 1"/>
    <property type="match status" value="1"/>
</dbReference>
<dbReference type="SUPFAM" id="SSF111331">
    <property type="entry name" value="NAD kinase/diacylglycerol kinase-like"/>
    <property type="match status" value="1"/>
</dbReference>
<keyword evidence="11" id="KW-0594">Phospholipid biosynthesis</keyword>
<keyword evidence="10" id="KW-0443">Lipid metabolism</keyword>
<dbReference type="GO" id="GO:0046872">
    <property type="term" value="F:metal ion binding"/>
    <property type="evidence" value="ECO:0007669"/>
    <property type="project" value="UniProtKB-KW"/>
</dbReference>
<proteinExistence type="inferred from homology"/>
<dbReference type="RefSeq" id="WP_066791326.1">
    <property type="nucleotide sequence ID" value="NZ_LWQS01000106.1"/>
</dbReference>
<evidence type="ECO:0000256" key="6">
    <source>
        <dbReference type="ARBA" id="ARBA00022741"/>
    </source>
</evidence>
<gene>
    <name evidence="14" type="ORF">A6A03_19750</name>
</gene>
<evidence type="ECO:0000256" key="10">
    <source>
        <dbReference type="ARBA" id="ARBA00023098"/>
    </source>
</evidence>
<keyword evidence="8" id="KW-0067">ATP-binding</keyword>
<evidence type="ECO:0000256" key="12">
    <source>
        <dbReference type="ARBA" id="ARBA00023264"/>
    </source>
</evidence>
<evidence type="ECO:0000256" key="1">
    <source>
        <dbReference type="ARBA" id="ARBA00001946"/>
    </source>
</evidence>
<dbReference type="STRING" id="1707952.A6A03_19750"/>
<comment type="caution">
    <text evidence="14">The sequence shown here is derived from an EMBL/GenBank/DDBJ whole genome shotgun (WGS) entry which is preliminary data.</text>
</comment>
<dbReference type="GO" id="GO:0005886">
    <property type="term" value="C:plasma membrane"/>
    <property type="evidence" value="ECO:0007669"/>
    <property type="project" value="TreeGrafter"/>
</dbReference>
<evidence type="ECO:0000256" key="5">
    <source>
        <dbReference type="ARBA" id="ARBA00022723"/>
    </source>
</evidence>
<evidence type="ECO:0000313" key="15">
    <source>
        <dbReference type="Proteomes" id="UP000078287"/>
    </source>
</evidence>
<evidence type="ECO:0000256" key="7">
    <source>
        <dbReference type="ARBA" id="ARBA00022777"/>
    </source>
</evidence>
<dbReference type="GO" id="GO:0008654">
    <property type="term" value="P:phospholipid biosynthetic process"/>
    <property type="evidence" value="ECO:0007669"/>
    <property type="project" value="UniProtKB-KW"/>
</dbReference>
<keyword evidence="7 14" id="KW-0418">Kinase</keyword>
<dbReference type="SMART" id="SM00046">
    <property type="entry name" value="DAGKc"/>
    <property type="match status" value="1"/>
</dbReference>
<dbReference type="InterPro" id="IPR001206">
    <property type="entry name" value="Diacylglycerol_kinase_cat_dom"/>
</dbReference>
<keyword evidence="15" id="KW-1185">Reference proteome</keyword>
<dbReference type="GO" id="GO:0005524">
    <property type="term" value="F:ATP binding"/>
    <property type="evidence" value="ECO:0007669"/>
    <property type="project" value="UniProtKB-KW"/>
</dbReference>
<evidence type="ECO:0000256" key="2">
    <source>
        <dbReference type="ARBA" id="ARBA00005983"/>
    </source>
</evidence>
<dbReference type="PANTHER" id="PTHR12358">
    <property type="entry name" value="SPHINGOSINE KINASE"/>
    <property type="match status" value="1"/>
</dbReference>
<keyword evidence="5" id="KW-0479">Metal-binding</keyword>
<keyword evidence="9" id="KW-0460">Magnesium</keyword>
<sequence>MTTTVILNPAAGRGLAGRRRGAIETELRKHGIEYEIVTTHARGGATELAIQAMNRGASRLVAVGGDGTINEVVNGIIDSRKGGQVPLGIIPLGTGSDFVKSLPGVRPGDLAGAVQRLATNRVQAIDVGRIRVEAGRLKLTRCFINGLGMGLDAAVAVESLKIKRLRGFAVYLISVLKALATYRPGPMTVRFDGQRVSRQLFFASVGNGRCQGGGFWMTPDAKLDDGLLDLCIVDTMPILRALRKIPLLMRGVHTNEPEVTMARARRIEVTCPTPIPVATDGEVIATAAQRVEVEVLPRAVQLVV</sequence>
<keyword evidence="12" id="KW-1208">Phospholipid metabolism</keyword>
<dbReference type="GO" id="GO:0004143">
    <property type="term" value="F:ATP-dependent diacylglycerol kinase activity"/>
    <property type="evidence" value="ECO:0007669"/>
    <property type="project" value="TreeGrafter"/>
</dbReference>
<dbReference type="Pfam" id="PF19279">
    <property type="entry name" value="YegS_C"/>
    <property type="match status" value="1"/>
</dbReference>
<comment type="cofactor">
    <cofactor evidence="1">
        <name>Mg(2+)</name>
        <dbReference type="ChEBI" id="CHEBI:18420"/>
    </cofactor>
</comment>
<dbReference type="NCBIfam" id="TIGR00147">
    <property type="entry name" value="YegS/Rv2252/BmrU family lipid kinase"/>
    <property type="match status" value="1"/>
</dbReference>
<feature type="domain" description="DAGKc" evidence="13">
    <location>
        <begin position="1"/>
        <end position="134"/>
    </location>
</feature>
<dbReference type="InterPro" id="IPR005218">
    <property type="entry name" value="Diacylglycerol/lipid_kinase"/>
</dbReference>
<protein>
    <submittedName>
        <fullName evidence="14">Diacylglycerol kinase</fullName>
    </submittedName>
</protein>
<evidence type="ECO:0000256" key="11">
    <source>
        <dbReference type="ARBA" id="ARBA00023209"/>
    </source>
</evidence>
<keyword evidence="4" id="KW-0808">Transferase</keyword>
<dbReference type="InterPro" id="IPR016064">
    <property type="entry name" value="NAD/diacylglycerol_kinase_sf"/>
</dbReference>
<comment type="similarity">
    <text evidence="2">Belongs to the diacylglycerol/lipid kinase family.</text>
</comment>
<organism evidence="14 15">
    <name type="scientific">Chloroflexus islandicus</name>
    <dbReference type="NCBI Taxonomy" id="1707952"/>
    <lineage>
        <taxon>Bacteria</taxon>
        <taxon>Bacillati</taxon>
        <taxon>Chloroflexota</taxon>
        <taxon>Chloroflexia</taxon>
        <taxon>Chloroflexales</taxon>
        <taxon>Chloroflexineae</taxon>
        <taxon>Chloroflexaceae</taxon>
        <taxon>Chloroflexus</taxon>
    </lineage>
</organism>
<dbReference type="InterPro" id="IPR045540">
    <property type="entry name" value="YegS/DAGK_C"/>
</dbReference>
<keyword evidence="3" id="KW-0444">Lipid biosynthesis</keyword>
<dbReference type="Gene3D" id="2.60.200.40">
    <property type="match status" value="1"/>
</dbReference>
<evidence type="ECO:0000259" key="13">
    <source>
        <dbReference type="PROSITE" id="PS50146"/>
    </source>
</evidence>
<accession>A0A178LUE0</accession>
<dbReference type="InterPro" id="IPR017438">
    <property type="entry name" value="ATP-NAD_kinase_N"/>
</dbReference>
<dbReference type="InterPro" id="IPR050187">
    <property type="entry name" value="Lipid_Phosphate_FormReg"/>
</dbReference>
<name>A0A178LUE0_9CHLR</name>
<dbReference type="PANTHER" id="PTHR12358:SF106">
    <property type="entry name" value="LIPID KINASE YEGS"/>
    <property type="match status" value="1"/>
</dbReference>
<evidence type="ECO:0000256" key="8">
    <source>
        <dbReference type="ARBA" id="ARBA00022840"/>
    </source>
</evidence>
<evidence type="ECO:0000313" key="14">
    <source>
        <dbReference type="EMBL" id="OAN37805.1"/>
    </source>
</evidence>